<evidence type="ECO:0000313" key="2">
    <source>
        <dbReference type="Proteomes" id="UP000239469"/>
    </source>
</evidence>
<dbReference type="EMBL" id="MTBD01000117">
    <property type="protein sequence ID" value="PRP68540.1"/>
    <property type="molecule type" value="Genomic_DNA"/>
</dbReference>
<organism evidence="1 2">
    <name type="scientific">Chromobacterium amazonense</name>
    <dbReference type="NCBI Taxonomy" id="1382803"/>
    <lineage>
        <taxon>Bacteria</taxon>
        <taxon>Pseudomonadati</taxon>
        <taxon>Pseudomonadota</taxon>
        <taxon>Betaproteobacteria</taxon>
        <taxon>Neisseriales</taxon>
        <taxon>Chromobacteriaceae</taxon>
        <taxon>Chromobacterium</taxon>
    </lineage>
</organism>
<dbReference type="AlphaFoldDB" id="A0A2S9WYJ0"/>
<dbReference type="RefSeq" id="WP_106078265.1">
    <property type="nucleotide sequence ID" value="NZ_MTBD01000117.1"/>
</dbReference>
<protein>
    <submittedName>
        <fullName evidence="1">Uncharacterized protein</fullName>
    </submittedName>
</protein>
<dbReference type="Proteomes" id="UP000239469">
    <property type="component" value="Unassembled WGS sequence"/>
</dbReference>
<evidence type="ECO:0000313" key="1">
    <source>
        <dbReference type="EMBL" id="PRP68540.1"/>
    </source>
</evidence>
<name>A0A2S9WYJ0_9NEIS</name>
<reference evidence="1 2" key="1">
    <citation type="submission" date="2017-01" db="EMBL/GenBank/DDBJ databases">
        <title>New insights into the genetic diversity of Chromobacterium isolated from tropical freshwater lake.</title>
        <authorList>
            <person name="Santos A.B."/>
            <person name="Nascimento A.M."/>
            <person name="Da Silva P.C."/>
        </authorList>
    </citation>
    <scope>NUCLEOTIDE SEQUENCE [LARGE SCALE GENOMIC DNA]</scope>
    <source>
        <strain evidence="1 2">56AF</strain>
    </source>
</reference>
<proteinExistence type="predicted"/>
<accession>A0A2S9WYJ0</accession>
<gene>
    <name evidence="1" type="ORF">BUE93_21870</name>
</gene>
<comment type="caution">
    <text evidence="1">The sequence shown here is derived from an EMBL/GenBank/DDBJ whole genome shotgun (WGS) entry which is preliminary data.</text>
</comment>
<sequence>MSLHRLNPNGQPSSVKVASIYARPAGATTAVTKLSGSQGLVHRSPLVLIANGSSNTSLLRSWLQQAKRDVIELPHSTDNPTAILAAPAVVISHGAATSDKQLIQYLQAGGKVLVFCDEWVPYFTEVLPSGIKADKSASSGNLYFQMPDNPAQRMVIPNGATAVVYSPMPLNATTLWVDSNGKTGIAMIPVGNGKLCVIGSNLDMDNSTVPAELLAQWQQLFNSLLNA</sequence>